<dbReference type="InterPro" id="IPR050942">
    <property type="entry name" value="F-box_BR-signaling"/>
</dbReference>
<protein>
    <submittedName>
        <fullName evidence="2">F-box protein-like</fullName>
    </submittedName>
</protein>
<comment type="caution">
    <text evidence="2">The sequence shown here is derived from an EMBL/GenBank/DDBJ whole genome shotgun (WGS) entry which is preliminary data.</text>
</comment>
<sequence>MDGELEGKEILDFVREMVWGLGNGCGGDESNYQKFVVKNSTPFFLNKRGLQNKKEKEKSVFQLNAVQNLKDCRFVGSAHGWLVLLNNKSNPFLLDIISETRFQLPEKQTFPHIQGVREIENEGFEIQYKGEKDSACYSLKTIQEWLMVKAVLSGNPSCNGNYVVITMYDLHCRSKLALCRPGDNGWTGLCGELDSYDDIVCHENLLCALGCGPSVEIWDLNESSPRSKMMIQVDCPRKFTEVHKIYPRDLYTAKWYLASSSEDLFFVVRYIGEFVRYDGEVIYEGDTLTHNTSQPLVCPYKTVRFDVYKLDCKQKKWLEVESLNDIALFVGGNHSALLQVKEYPGCKANAIYFTDDYWDRMDEDIYYGGHDMGVFNMRDGSIEPFFDCDQERFEPPPFWIVPN</sequence>
<dbReference type="AlphaFoldDB" id="A0ABD1P607"/>
<keyword evidence="3" id="KW-1185">Reference proteome</keyword>
<dbReference type="InterPro" id="IPR005174">
    <property type="entry name" value="KIB1-4_b-propeller"/>
</dbReference>
<organism evidence="2 3">
    <name type="scientific">Forsythia ovata</name>
    <dbReference type="NCBI Taxonomy" id="205694"/>
    <lineage>
        <taxon>Eukaryota</taxon>
        <taxon>Viridiplantae</taxon>
        <taxon>Streptophyta</taxon>
        <taxon>Embryophyta</taxon>
        <taxon>Tracheophyta</taxon>
        <taxon>Spermatophyta</taxon>
        <taxon>Magnoliopsida</taxon>
        <taxon>eudicotyledons</taxon>
        <taxon>Gunneridae</taxon>
        <taxon>Pentapetalae</taxon>
        <taxon>asterids</taxon>
        <taxon>lamiids</taxon>
        <taxon>Lamiales</taxon>
        <taxon>Oleaceae</taxon>
        <taxon>Forsythieae</taxon>
        <taxon>Forsythia</taxon>
    </lineage>
</organism>
<accession>A0ABD1P607</accession>
<evidence type="ECO:0000259" key="1">
    <source>
        <dbReference type="Pfam" id="PF03478"/>
    </source>
</evidence>
<reference evidence="3" key="1">
    <citation type="submission" date="2024-07" db="EMBL/GenBank/DDBJ databases">
        <title>Two chromosome-level genome assemblies of Korean endemic species Abeliophyllum distichum and Forsythia ovata (Oleaceae).</title>
        <authorList>
            <person name="Jang H."/>
        </authorList>
    </citation>
    <scope>NUCLEOTIDE SEQUENCE [LARGE SCALE GENOMIC DNA]</scope>
</reference>
<dbReference type="Pfam" id="PF03478">
    <property type="entry name" value="Beta-prop_KIB1-4"/>
    <property type="match status" value="1"/>
</dbReference>
<gene>
    <name evidence="2" type="ORF">Fot_55004</name>
</gene>
<feature type="domain" description="KIB1-4 beta-propeller" evidence="1">
    <location>
        <begin position="59"/>
        <end position="376"/>
    </location>
</feature>
<evidence type="ECO:0000313" key="2">
    <source>
        <dbReference type="EMBL" id="KAL2459315.1"/>
    </source>
</evidence>
<dbReference type="Proteomes" id="UP001604277">
    <property type="component" value="Unassembled WGS sequence"/>
</dbReference>
<dbReference type="PANTHER" id="PTHR44259:SF15">
    <property type="entry name" value="F-BOX PROTEIN KIB2-RELATED"/>
    <property type="match status" value="1"/>
</dbReference>
<proteinExistence type="predicted"/>
<evidence type="ECO:0000313" key="3">
    <source>
        <dbReference type="Proteomes" id="UP001604277"/>
    </source>
</evidence>
<name>A0ABD1P607_9LAMI</name>
<dbReference type="PANTHER" id="PTHR44259">
    <property type="entry name" value="OS07G0183000 PROTEIN-RELATED"/>
    <property type="match status" value="1"/>
</dbReference>
<dbReference type="EMBL" id="JBFOLJ010000023">
    <property type="protein sequence ID" value="KAL2459315.1"/>
    <property type="molecule type" value="Genomic_DNA"/>
</dbReference>